<dbReference type="PANTHER" id="PTHR31920:SF132">
    <property type="entry name" value="TF-B3 DOMAIN-CONTAINING PROTEIN"/>
    <property type="match status" value="1"/>
</dbReference>
<name>A0AAD4XI30_9MAGN</name>
<keyword evidence="2" id="KW-0805">Transcription regulation</keyword>
<keyword evidence="9" id="KW-1185">Reference proteome</keyword>
<dbReference type="GO" id="GO:0003677">
    <property type="term" value="F:DNA binding"/>
    <property type="evidence" value="ECO:0007669"/>
    <property type="project" value="UniProtKB-KW"/>
</dbReference>
<dbReference type="Proteomes" id="UP001202328">
    <property type="component" value="Unassembled WGS sequence"/>
</dbReference>
<organism evidence="8 9">
    <name type="scientific">Papaver atlanticum</name>
    <dbReference type="NCBI Taxonomy" id="357466"/>
    <lineage>
        <taxon>Eukaryota</taxon>
        <taxon>Viridiplantae</taxon>
        <taxon>Streptophyta</taxon>
        <taxon>Embryophyta</taxon>
        <taxon>Tracheophyta</taxon>
        <taxon>Spermatophyta</taxon>
        <taxon>Magnoliopsida</taxon>
        <taxon>Ranunculales</taxon>
        <taxon>Papaveraceae</taxon>
        <taxon>Papaveroideae</taxon>
        <taxon>Papaver</taxon>
    </lineage>
</organism>
<keyword evidence="4" id="KW-0804">Transcription</keyword>
<dbReference type="PROSITE" id="PS50863">
    <property type="entry name" value="B3"/>
    <property type="match status" value="1"/>
</dbReference>
<evidence type="ECO:0000256" key="3">
    <source>
        <dbReference type="ARBA" id="ARBA00023125"/>
    </source>
</evidence>
<evidence type="ECO:0000256" key="2">
    <source>
        <dbReference type="ARBA" id="ARBA00023015"/>
    </source>
</evidence>
<reference evidence="8" key="1">
    <citation type="submission" date="2022-04" db="EMBL/GenBank/DDBJ databases">
        <title>A functionally conserved STORR gene fusion in Papaver species that diverged 16.8 million years ago.</title>
        <authorList>
            <person name="Catania T."/>
        </authorList>
    </citation>
    <scope>NUCLEOTIDE SEQUENCE</scope>
    <source>
        <strain evidence="8">S-188037</strain>
    </source>
</reference>
<accession>A0AAD4XI30</accession>
<evidence type="ECO:0000256" key="5">
    <source>
        <dbReference type="ARBA" id="ARBA00023242"/>
    </source>
</evidence>
<dbReference type="CDD" id="cd10017">
    <property type="entry name" value="B3_DNA"/>
    <property type="match status" value="1"/>
</dbReference>
<dbReference type="InterPro" id="IPR015300">
    <property type="entry name" value="DNA-bd_pseudobarrel_sf"/>
</dbReference>
<dbReference type="EMBL" id="JAJJMB010009331">
    <property type="protein sequence ID" value="KAI3914327.1"/>
    <property type="molecule type" value="Genomic_DNA"/>
</dbReference>
<protein>
    <recommendedName>
        <fullName evidence="7">TF-B3 domain-containing protein</fullName>
    </recommendedName>
</protein>
<dbReference type="InterPro" id="IPR003340">
    <property type="entry name" value="B3_DNA-bd"/>
</dbReference>
<dbReference type="SMART" id="SM01019">
    <property type="entry name" value="B3"/>
    <property type="match status" value="1"/>
</dbReference>
<keyword evidence="3" id="KW-0238">DNA-binding</keyword>
<evidence type="ECO:0000256" key="4">
    <source>
        <dbReference type="ARBA" id="ARBA00023163"/>
    </source>
</evidence>
<sequence length="153" mass="17516">MENKIVEPAAERNHHFFKIFHEEEQKRRLRIPVAFCSRLPTEYPACEWEIIQGPSGASWIVEVNKTENGTFLEDGWEIFVQENGLKKYDFLVFRHDGGMQFHVKVFKGNGCPREECFAPALSPILSKESHDPPEECITPAPSPIPAQESHGPR</sequence>
<gene>
    <name evidence="8" type="ORF">MKW98_014934</name>
</gene>
<evidence type="ECO:0000259" key="7">
    <source>
        <dbReference type="PROSITE" id="PS50863"/>
    </source>
</evidence>
<evidence type="ECO:0000256" key="1">
    <source>
        <dbReference type="ARBA" id="ARBA00004123"/>
    </source>
</evidence>
<dbReference type="GO" id="GO:0005634">
    <property type="term" value="C:nucleus"/>
    <property type="evidence" value="ECO:0007669"/>
    <property type="project" value="UniProtKB-SubCell"/>
</dbReference>
<evidence type="ECO:0000313" key="9">
    <source>
        <dbReference type="Proteomes" id="UP001202328"/>
    </source>
</evidence>
<feature type="domain" description="TF-B3" evidence="7">
    <location>
        <begin position="14"/>
        <end position="109"/>
    </location>
</feature>
<dbReference type="Gene3D" id="2.40.330.10">
    <property type="entry name" value="DNA-binding pseudobarrel domain"/>
    <property type="match status" value="1"/>
</dbReference>
<comment type="subcellular location">
    <subcellularLocation>
        <location evidence="1">Nucleus</location>
    </subcellularLocation>
</comment>
<dbReference type="SUPFAM" id="SSF101936">
    <property type="entry name" value="DNA-binding pseudobarrel domain"/>
    <property type="match status" value="1"/>
</dbReference>
<feature type="region of interest" description="Disordered" evidence="6">
    <location>
        <begin position="126"/>
        <end position="153"/>
    </location>
</feature>
<evidence type="ECO:0000256" key="6">
    <source>
        <dbReference type="SAM" id="MobiDB-lite"/>
    </source>
</evidence>
<dbReference type="AlphaFoldDB" id="A0AAD4XI30"/>
<dbReference type="InterPro" id="IPR050655">
    <property type="entry name" value="Plant_B3_domain"/>
</dbReference>
<comment type="caution">
    <text evidence="8">The sequence shown here is derived from an EMBL/GenBank/DDBJ whole genome shotgun (WGS) entry which is preliminary data.</text>
</comment>
<dbReference type="PANTHER" id="PTHR31920">
    <property type="entry name" value="B3 DOMAIN-CONTAINING"/>
    <property type="match status" value="1"/>
</dbReference>
<dbReference type="Pfam" id="PF02362">
    <property type="entry name" value="B3"/>
    <property type="match status" value="1"/>
</dbReference>
<proteinExistence type="predicted"/>
<evidence type="ECO:0000313" key="8">
    <source>
        <dbReference type="EMBL" id="KAI3914327.1"/>
    </source>
</evidence>
<keyword evidence="5" id="KW-0539">Nucleus</keyword>